<organism evidence="1 2">
    <name type="scientific">Silvibacterium bohemicum</name>
    <dbReference type="NCBI Taxonomy" id="1577686"/>
    <lineage>
        <taxon>Bacteria</taxon>
        <taxon>Pseudomonadati</taxon>
        <taxon>Acidobacteriota</taxon>
        <taxon>Terriglobia</taxon>
        <taxon>Terriglobales</taxon>
        <taxon>Acidobacteriaceae</taxon>
        <taxon>Silvibacterium</taxon>
    </lineage>
</organism>
<dbReference type="Proteomes" id="UP000538666">
    <property type="component" value="Unassembled WGS sequence"/>
</dbReference>
<name>A0A841JXG7_9BACT</name>
<evidence type="ECO:0000313" key="1">
    <source>
        <dbReference type="EMBL" id="MBB6146056.1"/>
    </source>
</evidence>
<protein>
    <submittedName>
        <fullName evidence="1">Uncharacterized protein</fullName>
    </submittedName>
</protein>
<reference evidence="1 2" key="1">
    <citation type="submission" date="2020-08" db="EMBL/GenBank/DDBJ databases">
        <title>Genomic Encyclopedia of Type Strains, Phase IV (KMG-IV): sequencing the most valuable type-strain genomes for metagenomic binning, comparative biology and taxonomic classification.</title>
        <authorList>
            <person name="Goeker M."/>
        </authorList>
    </citation>
    <scope>NUCLEOTIDE SEQUENCE [LARGE SCALE GENOMIC DNA]</scope>
    <source>
        <strain evidence="1 2">DSM 103733</strain>
    </source>
</reference>
<sequence length="87" mass="9303">MSALRRVTAPPIELAEAVTNSLRQDANRNSDVCRNSNTFRVLNASHKTAGFFNVSPPVLRSGRDGVLMPGISTAIPLSFPILSGIPL</sequence>
<comment type="caution">
    <text evidence="1">The sequence shown here is derived from an EMBL/GenBank/DDBJ whole genome shotgun (WGS) entry which is preliminary data.</text>
</comment>
<gene>
    <name evidence="1" type="ORF">HNQ77_004026</name>
</gene>
<evidence type="ECO:0000313" key="2">
    <source>
        <dbReference type="Proteomes" id="UP000538666"/>
    </source>
</evidence>
<dbReference type="AlphaFoldDB" id="A0A841JXG7"/>
<keyword evidence="2" id="KW-1185">Reference proteome</keyword>
<proteinExistence type="predicted"/>
<accession>A0A841JXG7</accession>
<dbReference type="EMBL" id="JACHEK010000008">
    <property type="protein sequence ID" value="MBB6146056.1"/>
    <property type="molecule type" value="Genomic_DNA"/>
</dbReference>